<keyword evidence="4" id="KW-1185">Reference proteome</keyword>
<keyword evidence="2" id="KW-0804">Transcription</keyword>
<name>A0A5K1II84_9ACTN</name>
<dbReference type="Gene3D" id="1.10.10.10">
    <property type="entry name" value="Winged helix-like DNA-binding domain superfamily/Winged helix DNA-binding domain"/>
    <property type="match status" value="2"/>
</dbReference>
<sequence length="580" mass="64453">MLTQRQIRLLMLLGSCDSWMTSGELSERLSISAKLVKQEVAAIREQLGSAAGIESLPRYGYRLLYLDTALREKLAADFDAHEGHHSIKRRYAQVFLMLVLAPRPLSMSQVAERLFVSKATVAEQVQVMRYRMTRLPNLSFEVGSRDGMRIEGAESERRYEASKWIEADRIDAMFDDPGTAERFRTVYVHVLPTVIERSSDLLAVGRISGDDVKRVAGWCALSLVRPVACEQLGERQEACRATEEAIVLAEAIAGDLSGQGLGEFAVTDRTHLALLLSELIVPVRPSDLAVIHAVRLLDEAARATRCDSLRTSSEARMGLAIRIDGVLRRCAAGHGLLNYHASETVARYPLASCLASSYLERTMPGHVSKAEAMLITLGLAGAIERATPARPVVLYTDENTVVIAHLRALIEGTWNRRAYLEEVHPTGWREPAPRRAIELATDPSSAILHPRAIVLPALPSNDDLRHVEHLLARRAQEDLARLWEEAVELGDGAAKTAVMACTGRDRRRVVLTVYRTVCVVERMDSVVSRIVVSDLSEPLRYRGKAYRRAVSVAWSATEQSPLELFEVVSQLLLEEIKDMR</sequence>
<evidence type="ECO:0000313" key="3">
    <source>
        <dbReference type="EMBL" id="VWL86287.1"/>
    </source>
</evidence>
<evidence type="ECO:0000256" key="1">
    <source>
        <dbReference type="ARBA" id="ARBA00023015"/>
    </source>
</evidence>
<dbReference type="PANTHER" id="PTHR30185">
    <property type="entry name" value="CRYPTIC BETA-GLUCOSIDE BGL OPERON ANTITERMINATOR"/>
    <property type="match status" value="1"/>
</dbReference>
<dbReference type="InterPro" id="IPR050661">
    <property type="entry name" value="BglG_antiterminators"/>
</dbReference>
<reference evidence="3 4" key="1">
    <citation type="submission" date="2019-10" db="EMBL/GenBank/DDBJ databases">
        <authorList>
            <person name="Wolf R A."/>
        </authorList>
    </citation>
    <scope>NUCLEOTIDE SEQUENCE [LARGE SCALE GENOMIC DNA]</scope>
    <source>
        <strain evidence="3">Collinsella_aerofaciens_MC2</strain>
    </source>
</reference>
<dbReference type="AlphaFoldDB" id="A0A5K1II84"/>
<evidence type="ECO:0000313" key="4">
    <source>
        <dbReference type="Proteomes" id="UP000361836"/>
    </source>
</evidence>
<dbReference type="RefSeq" id="WP_152075741.1">
    <property type="nucleotide sequence ID" value="NZ_CAAKNU010000104.1"/>
</dbReference>
<dbReference type="PANTHER" id="PTHR30185:SF18">
    <property type="entry name" value="TRANSCRIPTIONAL REGULATOR MTLR"/>
    <property type="match status" value="1"/>
</dbReference>
<dbReference type="Proteomes" id="UP000361836">
    <property type="component" value="Unassembled WGS sequence"/>
</dbReference>
<accession>A0A5K1II84</accession>
<proteinExistence type="predicted"/>
<protein>
    <submittedName>
        <fullName evidence="3">Putative licABCH operon regulator</fullName>
    </submittedName>
</protein>
<evidence type="ECO:0000256" key="2">
    <source>
        <dbReference type="ARBA" id="ARBA00023163"/>
    </source>
</evidence>
<organism evidence="3 4">
    <name type="scientific">Collinsella aerofaciens</name>
    <dbReference type="NCBI Taxonomy" id="74426"/>
    <lineage>
        <taxon>Bacteria</taxon>
        <taxon>Bacillati</taxon>
        <taxon>Actinomycetota</taxon>
        <taxon>Coriobacteriia</taxon>
        <taxon>Coriobacteriales</taxon>
        <taxon>Coriobacteriaceae</taxon>
        <taxon>Collinsella</taxon>
    </lineage>
</organism>
<dbReference type="InterPro" id="IPR036388">
    <property type="entry name" value="WH-like_DNA-bd_sf"/>
</dbReference>
<keyword evidence="1" id="KW-0805">Transcription regulation</keyword>
<gene>
    <name evidence="3" type="primary">licR_5</name>
    <name evidence="3" type="ORF">KCJAJFAP_01428</name>
</gene>
<dbReference type="EMBL" id="CABWIE010000002">
    <property type="protein sequence ID" value="VWL86287.1"/>
    <property type="molecule type" value="Genomic_DNA"/>
</dbReference>